<dbReference type="InterPro" id="IPR001638">
    <property type="entry name" value="Solute-binding_3/MltF_N"/>
</dbReference>
<dbReference type="SMART" id="SM00062">
    <property type="entry name" value="PBPb"/>
    <property type="match status" value="1"/>
</dbReference>
<protein>
    <submittedName>
        <fullName evidence="4">Polar amino acid transport system substrate-binding protein</fullName>
    </submittedName>
</protein>
<reference evidence="4 5" key="1">
    <citation type="submission" date="2019-06" db="EMBL/GenBank/DDBJ databases">
        <title>Sequencing the genomes of 1000 actinobacteria strains.</title>
        <authorList>
            <person name="Klenk H.-P."/>
        </authorList>
    </citation>
    <scope>NUCLEOTIDE SEQUENCE [LARGE SCALE GENOMIC DNA]</scope>
    <source>
        <strain evidence="4 5">DSM 8803</strain>
    </source>
</reference>
<dbReference type="SUPFAM" id="SSF53850">
    <property type="entry name" value="Periplasmic binding protein-like II"/>
    <property type="match status" value="1"/>
</dbReference>
<dbReference type="PANTHER" id="PTHR35936:SF17">
    <property type="entry name" value="ARGININE-BINDING EXTRACELLULAR PROTEIN ARTP"/>
    <property type="match status" value="1"/>
</dbReference>
<keyword evidence="1 2" id="KW-0732">Signal</keyword>
<evidence type="ECO:0000313" key="4">
    <source>
        <dbReference type="EMBL" id="TQL44331.1"/>
    </source>
</evidence>
<evidence type="ECO:0000313" key="5">
    <source>
        <dbReference type="Proteomes" id="UP000319094"/>
    </source>
</evidence>
<feature type="signal peptide" evidence="2">
    <location>
        <begin position="1"/>
        <end position="25"/>
    </location>
</feature>
<dbReference type="PANTHER" id="PTHR35936">
    <property type="entry name" value="MEMBRANE-BOUND LYTIC MUREIN TRANSGLYCOSYLASE F"/>
    <property type="match status" value="1"/>
</dbReference>
<comment type="caution">
    <text evidence="4">The sequence shown here is derived from an EMBL/GenBank/DDBJ whole genome shotgun (WGS) entry which is preliminary data.</text>
</comment>
<dbReference type="AlphaFoldDB" id="A0A542Y8D5"/>
<feature type="chain" id="PRO_5021804498" evidence="2">
    <location>
        <begin position="26"/>
        <end position="297"/>
    </location>
</feature>
<gene>
    <name evidence="4" type="ORF">FB468_2388</name>
</gene>
<dbReference type="OrthoDB" id="4633994at2"/>
<organism evidence="4 5">
    <name type="scientific">Leucobacter komagatae</name>
    <dbReference type="NCBI Taxonomy" id="55969"/>
    <lineage>
        <taxon>Bacteria</taxon>
        <taxon>Bacillati</taxon>
        <taxon>Actinomycetota</taxon>
        <taxon>Actinomycetes</taxon>
        <taxon>Micrococcales</taxon>
        <taxon>Microbacteriaceae</taxon>
        <taxon>Leucobacter</taxon>
    </lineage>
</organism>
<dbReference type="STRING" id="55969.SD72_09810"/>
<dbReference type="Proteomes" id="UP000319094">
    <property type="component" value="Unassembled WGS sequence"/>
</dbReference>
<evidence type="ECO:0000256" key="2">
    <source>
        <dbReference type="SAM" id="SignalP"/>
    </source>
</evidence>
<dbReference type="Gene3D" id="3.40.190.10">
    <property type="entry name" value="Periplasmic binding protein-like II"/>
    <property type="match status" value="2"/>
</dbReference>
<proteinExistence type="predicted"/>
<accession>A0A542Y8D5</accession>
<feature type="domain" description="Solute-binding protein family 3/N-terminal" evidence="3">
    <location>
        <begin position="59"/>
        <end position="280"/>
    </location>
</feature>
<dbReference type="PROSITE" id="PS51257">
    <property type="entry name" value="PROKAR_LIPOPROTEIN"/>
    <property type="match status" value="1"/>
</dbReference>
<evidence type="ECO:0000256" key="1">
    <source>
        <dbReference type="ARBA" id="ARBA00022729"/>
    </source>
</evidence>
<evidence type="ECO:0000259" key="3">
    <source>
        <dbReference type="SMART" id="SM00062"/>
    </source>
</evidence>
<dbReference type="CDD" id="cd01004">
    <property type="entry name" value="PBP2_MidA_like"/>
    <property type="match status" value="1"/>
</dbReference>
<sequence length="297" mass="30648">MKIRYALPALAAAAALVLTGCTNNAAEEGGGEAPEATSTIKVDDAAAALLPKELRDSGKIVIGTDAEYPPNEYKNDKGEPIGWGVDLANAVAAKLGLTPEWEILGFDSIIPRIQEGVVNLGSSSFTDTIERQKSVDFVNFLNAGSLWVAPTGSDVNPDDACGLTIAVQATTVQHTDELPRRDAECKAAGKPGIEILPFDGQPEVTNAVVNGMADAFSADLPVSGDAVAKTGGQLEAIGEVFDAAPYGFATEKGSDVTKAVQAALQSLMDDGTYLEILKGAGIESGALDKATINAGEN</sequence>
<keyword evidence="5" id="KW-1185">Reference proteome</keyword>
<dbReference type="EMBL" id="VFON01000001">
    <property type="protein sequence ID" value="TQL44331.1"/>
    <property type="molecule type" value="Genomic_DNA"/>
</dbReference>
<dbReference type="Pfam" id="PF00497">
    <property type="entry name" value="SBP_bac_3"/>
    <property type="match status" value="1"/>
</dbReference>
<name>A0A542Y8D5_9MICO</name>
<dbReference type="RefSeq" id="WP_141887532.1">
    <property type="nucleotide sequence ID" value="NZ_BAAAUY010000011.1"/>
</dbReference>